<dbReference type="GO" id="GO:0006355">
    <property type="term" value="P:regulation of DNA-templated transcription"/>
    <property type="evidence" value="ECO:0007669"/>
    <property type="project" value="InterPro"/>
</dbReference>
<dbReference type="GO" id="GO:0003677">
    <property type="term" value="F:DNA binding"/>
    <property type="evidence" value="ECO:0007669"/>
    <property type="project" value="UniProtKB-KW"/>
</dbReference>
<dbReference type="InParanoid" id="A0A1H9JFR3"/>
<dbReference type="Gene3D" id="1.10.10.10">
    <property type="entry name" value="Winged helix-like DNA-binding domain superfamily/Winged helix DNA-binding domain"/>
    <property type="match status" value="1"/>
</dbReference>
<dbReference type="PROSITE" id="PS51257">
    <property type="entry name" value="PROKAR_LIPOPROTEIN"/>
    <property type="match status" value="1"/>
</dbReference>
<keyword evidence="2" id="KW-0238">DNA-binding</keyword>
<dbReference type="AlphaFoldDB" id="A0A1H9JFR3"/>
<dbReference type="EMBL" id="FOFB01000017">
    <property type="protein sequence ID" value="SEQ85618.1"/>
    <property type="molecule type" value="Genomic_DNA"/>
</dbReference>
<protein>
    <submittedName>
        <fullName evidence="6">Regulatory protein, luxR family</fullName>
    </submittedName>
</protein>
<keyword evidence="1" id="KW-0805">Transcription regulation</keyword>
<reference evidence="7" key="1">
    <citation type="submission" date="2016-10" db="EMBL/GenBank/DDBJ databases">
        <authorList>
            <person name="Varghese N."/>
            <person name="Submissions S."/>
        </authorList>
    </citation>
    <scope>NUCLEOTIDE SEQUENCE [LARGE SCALE GENOMIC DNA]</scope>
    <source>
        <strain evidence="7">DSM 24740</strain>
    </source>
</reference>
<sequence length="137" mass="14760">MKHTILVFGGLILACLLLFRVSEYALVSGDLTVEIALAVTALLFLGIGLYLRQPSPLKEAPASTVLVDEAQLKSLGISAREHEVLGHIAAGLSNREIAEVLFLSESTVKTHVSSLLSKLDAKRRTQAVERARVMGII</sequence>
<proteinExistence type="predicted"/>
<dbReference type="CDD" id="cd06170">
    <property type="entry name" value="LuxR_C_like"/>
    <property type="match status" value="1"/>
</dbReference>
<dbReference type="Proteomes" id="UP000199021">
    <property type="component" value="Unassembled WGS sequence"/>
</dbReference>
<evidence type="ECO:0000313" key="7">
    <source>
        <dbReference type="Proteomes" id="UP000199021"/>
    </source>
</evidence>
<name>A0A1H9JFR3_9BACT</name>
<dbReference type="RefSeq" id="WP_090170050.1">
    <property type="nucleotide sequence ID" value="NZ_FOFB01000017.1"/>
</dbReference>
<feature type="transmembrane region" description="Helical" evidence="4">
    <location>
        <begin position="35"/>
        <end position="51"/>
    </location>
</feature>
<dbReference type="PRINTS" id="PR00038">
    <property type="entry name" value="HTHLUXR"/>
</dbReference>
<keyword evidence="4" id="KW-1133">Transmembrane helix</keyword>
<dbReference type="InterPro" id="IPR016032">
    <property type="entry name" value="Sig_transdc_resp-reg_C-effctor"/>
</dbReference>
<dbReference type="SMART" id="SM00421">
    <property type="entry name" value="HTH_LUXR"/>
    <property type="match status" value="1"/>
</dbReference>
<keyword evidence="4" id="KW-0812">Transmembrane</keyword>
<dbReference type="PROSITE" id="PS00622">
    <property type="entry name" value="HTH_LUXR_1"/>
    <property type="match status" value="1"/>
</dbReference>
<dbReference type="PROSITE" id="PS50043">
    <property type="entry name" value="HTH_LUXR_2"/>
    <property type="match status" value="1"/>
</dbReference>
<dbReference type="PANTHER" id="PTHR44688">
    <property type="entry name" value="DNA-BINDING TRANSCRIPTIONAL ACTIVATOR DEVR_DOSR"/>
    <property type="match status" value="1"/>
</dbReference>
<keyword evidence="4" id="KW-0472">Membrane</keyword>
<dbReference type="Pfam" id="PF00196">
    <property type="entry name" value="GerE"/>
    <property type="match status" value="1"/>
</dbReference>
<evidence type="ECO:0000256" key="2">
    <source>
        <dbReference type="ARBA" id="ARBA00023125"/>
    </source>
</evidence>
<dbReference type="InterPro" id="IPR000792">
    <property type="entry name" value="Tscrpt_reg_LuxR_C"/>
</dbReference>
<dbReference type="SUPFAM" id="SSF46894">
    <property type="entry name" value="C-terminal effector domain of the bipartite response regulators"/>
    <property type="match status" value="1"/>
</dbReference>
<evidence type="ECO:0000256" key="3">
    <source>
        <dbReference type="ARBA" id="ARBA00023163"/>
    </source>
</evidence>
<evidence type="ECO:0000256" key="4">
    <source>
        <dbReference type="SAM" id="Phobius"/>
    </source>
</evidence>
<evidence type="ECO:0000256" key="1">
    <source>
        <dbReference type="ARBA" id="ARBA00023015"/>
    </source>
</evidence>
<evidence type="ECO:0000259" key="5">
    <source>
        <dbReference type="PROSITE" id="PS50043"/>
    </source>
</evidence>
<evidence type="ECO:0000313" key="6">
    <source>
        <dbReference type="EMBL" id="SEQ85618.1"/>
    </source>
</evidence>
<keyword evidence="3" id="KW-0804">Transcription</keyword>
<dbReference type="OrthoDB" id="9807565at2"/>
<dbReference type="STRING" id="478744.SAMN05444359_11743"/>
<accession>A0A1H9JFR3</accession>
<keyword evidence="7" id="KW-1185">Reference proteome</keyword>
<gene>
    <name evidence="6" type="ORF">SAMN05444359_11743</name>
</gene>
<organism evidence="6 7">
    <name type="scientific">Neolewinella agarilytica</name>
    <dbReference type="NCBI Taxonomy" id="478744"/>
    <lineage>
        <taxon>Bacteria</taxon>
        <taxon>Pseudomonadati</taxon>
        <taxon>Bacteroidota</taxon>
        <taxon>Saprospiria</taxon>
        <taxon>Saprospirales</taxon>
        <taxon>Lewinellaceae</taxon>
        <taxon>Neolewinella</taxon>
    </lineage>
</organism>
<dbReference type="PANTHER" id="PTHR44688:SF16">
    <property type="entry name" value="DNA-BINDING TRANSCRIPTIONAL ACTIVATOR DEVR_DOSR"/>
    <property type="match status" value="1"/>
</dbReference>
<feature type="domain" description="HTH luxR-type" evidence="5">
    <location>
        <begin position="68"/>
        <end position="135"/>
    </location>
</feature>
<dbReference type="InterPro" id="IPR036388">
    <property type="entry name" value="WH-like_DNA-bd_sf"/>
</dbReference>